<dbReference type="Proteomes" id="UP000475532">
    <property type="component" value="Unassembled WGS sequence"/>
</dbReference>
<evidence type="ECO:0000313" key="1">
    <source>
        <dbReference type="EMBL" id="NEA26183.1"/>
    </source>
</evidence>
<sequence>METNLRQLARILTDDGWTCTLRVADGRPLLRVVDARVPVLGETIAVALVPDAGGGPAAWFRSSTGVLLGPCDDPGRAATGVRVLLGPWVARALGAGRRSGTGLRNE</sequence>
<name>A0A6L9QNA0_9ACTN</name>
<dbReference type="RefSeq" id="WP_163060305.1">
    <property type="nucleotide sequence ID" value="NZ_JAAGLI010000735.1"/>
</dbReference>
<accession>A0A6L9QNA0</accession>
<gene>
    <name evidence="1" type="ORF">G3I70_27345</name>
</gene>
<protein>
    <submittedName>
        <fullName evidence="1">Uncharacterized protein</fullName>
    </submittedName>
</protein>
<dbReference type="AlphaFoldDB" id="A0A6L9QNA0"/>
<reference evidence="1 2" key="1">
    <citation type="submission" date="2020-01" db="EMBL/GenBank/DDBJ databases">
        <title>Insect and environment-associated Actinomycetes.</title>
        <authorList>
            <person name="Currrie C."/>
            <person name="Chevrette M."/>
            <person name="Carlson C."/>
            <person name="Stubbendieck R."/>
            <person name="Wendt-Pienkowski E."/>
        </authorList>
    </citation>
    <scope>NUCLEOTIDE SEQUENCE [LARGE SCALE GENOMIC DNA]</scope>
    <source>
        <strain evidence="1 2">SID10258</strain>
    </source>
</reference>
<comment type="caution">
    <text evidence="1">The sequence shown here is derived from an EMBL/GenBank/DDBJ whole genome shotgun (WGS) entry which is preliminary data.</text>
</comment>
<organism evidence="1 2">
    <name type="scientific">Actinomadura bangladeshensis</name>
    <dbReference type="NCBI Taxonomy" id="453573"/>
    <lineage>
        <taxon>Bacteria</taxon>
        <taxon>Bacillati</taxon>
        <taxon>Actinomycetota</taxon>
        <taxon>Actinomycetes</taxon>
        <taxon>Streptosporangiales</taxon>
        <taxon>Thermomonosporaceae</taxon>
        <taxon>Actinomadura</taxon>
    </lineage>
</organism>
<evidence type="ECO:0000313" key="2">
    <source>
        <dbReference type="Proteomes" id="UP000475532"/>
    </source>
</evidence>
<dbReference type="EMBL" id="JAAGLI010000735">
    <property type="protein sequence ID" value="NEA26183.1"/>
    <property type="molecule type" value="Genomic_DNA"/>
</dbReference>
<proteinExistence type="predicted"/>